<gene>
    <name evidence="5" type="ORF">G6F51_004953</name>
</gene>
<dbReference type="InterPro" id="IPR018247">
    <property type="entry name" value="EF_Hand_1_Ca_BS"/>
</dbReference>
<dbReference type="GO" id="GO:0008757">
    <property type="term" value="F:S-adenosylmethionine-dependent methyltransferase activity"/>
    <property type="evidence" value="ECO:0007669"/>
    <property type="project" value="TreeGrafter"/>
</dbReference>
<dbReference type="PANTHER" id="PTHR10509:SF14">
    <property type="entry name" value="CAFFEOYL-COA O-METHYLTRANSFERASE 3-RELATED"/>
    <property type="match status" value="1"/>
</dbReference>
<dbReference type="GO" id="GO:0008171">
    <property type="term" value="F:O-methyltransferase activity"/>
    <property type="evidence" value="ECO:0007669"/>
    <property type="project" value="InterPro"/>
</dbReference>
<evidence type="ECO:0000256" key="3">
    <source>
        <dbReference type="ARBA" id="ARBA00022691"/>
    </source>
</evidence>
<evidence type="ECO:0000256" key="2">
    <source>
        <dbReference type="ARBA" id="ARBA00022679"/>
    </source>
</evidence>
<dbReference type="CDD" id="cd02440">
    <property type="entry name" value="AdoMet_MTases"/>
    <property type="match status" value="1"/>
</dbReference>
<reference evidence="5" key="1">
    <citation type="journal article" date="2020" name="Microb. Genom.">
        <title>Genetic diversity of clinical and environmental Mucorales isolates obtained from an investigation of mucormycosis cases among solid organ transplant recipients.</title>
        <authorList>
            <person name="Nguyen M.H."/>
            <person name="Kaul D."/>
            <person name="Muto C."/>
            <person name="Cheng S.J."/>
            <person name="Richter R.A."/>
            <person name="Bruno V.M."/>
            <person name="Liu G."/>
            <person name="Beyhan S."/>
            <person name="Sundermann A.J."/>
            <person name="Mounaud S."/>
            <person name="Pasculle A.W."/>
            <person name="Nierman W.C."/>
            <person name="Driscoll E."/>
            <person name="Cumbie R."/>
            <person name="Clancy C.J."/>
            <person name="Dupont C.L."/>
        </authorList>
    </citation>
    <scope>NUCLEOTIDE SEQUENCE</scope>
    <source>
        <strain evidence="5">GL16</strain>
    </source>
</reference>
<evidence type="ECO:0008006" key="7">
    <source>
        <dbReference type="Google" id="ProtNLM"/>
    </source>
</evidence>
<dbReference type="Gene3D" id="3.40.50.150">
    <property type="entry name" value="Vaccinia Virus protein VP39"/>
    <property type="match status" value="1"/>
</dbReference>
<name>A0A9P6YFL9_RHIOR</name>
<organism evidence="5 6">
    <name type="scientific">Rhizopus oryzae</name>
    <name type="common">Mucormycosis agent</name>
    <name type="synonym">Rhizopus arrhizus var. delemar</name>
    <dbReference type="NCBI Taxonomy" id="64495"/>
    <lineage>
        <taxon>Eukaryota</taxon>
        <taxon>Fungi</taxon>
        <taxon>Fungi incertae sedis</taxon>
        <taxon>Mucoromycota</taxon>
        <taxon>Mucoromycotina</taxon>
        <taxon>Mucoromycetes</taxon>
        <taxon>Mucorales</taxon>
        <taxon>Mucorineae</taxon>
        <taxon>Rhizopodaceae</taxon>
        <taxon>Rhizopus</taxon>
    </lineage>
</organism>
<evidence type="ECO:0000256" key="4">
    <source>
        <dbReference type="ARBA" id="ARBA00023453"/>
    </source>
</evidence>
<accession>A0A9P6YFL9</accession>
<dbReference type="GO" id="GO:0032259">
    <property type="term" value="P:methylation"/>
    <property type="evidence" value="ECO:0007669"/>
    <property type="project" value="UniProtKB-KW"/>
</dbReference>
<dbReference type="SUPFAM" id="SSF53335">
    <property type="entry name" value="S-adenosyl-L-methionine-dependent methyltransferases"/>
    <property type="match status" value="1"/>
</dbReference>
<comment type="similarity">
    <text evidence="4">Belongs to the class I-like SAM-binding methyltransferase superfamily. Cation-dependent O-methyltransferase family.</text>
</comment>
<protein>
    <recommendedName>
        <fullName evidence="7">O-methyltransferase</fullName>
    </recommendedName>
</protein>
<comment type="caution">
    <text evidence="5">The sequence shown here is derived from an EMBL/GenBank/DDBJ whole genome shotgun (WGS) entry which is preliminary data.</text>
</comment>
<dbReference type="EMBL" id="JAANIT010000577">
    <property type="protein sequence ID" value="KAG1546314.1"/>
    <property type="molecule type" value="Genomic_DNA"/>
</dbReference>
<dbReference type="PROSITE" id="PS00018">
    <property type="entry name" value="EF_HAND_1"/>
    <property type="match status" value="1"/>
</dbReference>
<dbReference type="InterPro" id="IPR029063">
    <property type="entry name" value="SAM-dependent_MTases_sf"/>
</dbReference>
<keyword evidence="2" id="KW-0808">Transferase</keyword>
<dbReference type="PANTHER" id="PTHR10509">
    <property type="entry name" value="O-METHYLTRANSFERASE-RELATED"/>
    <property type="match status" value="1"/>
</dbReference>
<evidence type="ECO:0000256" key="1">
    <source>
        <dbReference type="ARBA" id="ARBA00022603"/>
    </source>
</evidence>
<dbReference type="Pfam" id="PF01596">
    <property type="entry name" value="Methyltransf_3"/>
    <property type="match status" value="1"/>
</dbReference>
<dbReference type="InterPro" id="IPR002935">
    <property type="entry name" value="SAM_O-MeTrfase"/>
</dbReference>
<dbReference type="Proteomes" id="UP000717996">
    <property type="component" value="Unassembled WGS sequence"/>
</dbReference>
<proteinExistence type="inferred from homology"/>
<keyword evidence="3" id="KW-0949">S-adenosyl-L-methionine</keyword>
<evidence type="ECO:0000313" key="5">
    <source>
        <dbReference type="EMBL" id="KAG1546314.1"/>
    </source>
</evidence>
<dbReference type="InterPro" id="IPR050362">
    <property type="entry name" value="Cation-dep_OMT"/>
</dbReference>
<sequence length="278" mass="31419">MSSLTARSFRLQSLRQLIKPNSFKRDHSTSIVTSTVSNDNGRLRIEEEKYADIYSSSIQQPYKDVLESLAKRTENEFSNANMMITSLQGKLMCQLIKLFRPRNVLEIGGFTGYSAIAMGSGLPSKAKLTSLELNEKHAKMAEEYIRLAKLQNKIEIKVGPASESIVALIKKSPGLEYDFIFLDADKGGYINYYELIMKHNLLSDRGVLVIDNVLFFGQVHRQAGFGHSEIEVSKNIRKQATKVHTFNAHIAKDPRVELVMLPLFDGLTLVRKRDSFDD</sequence>
<keyword evidence="1" id="KW-0489">Methyltransferase</keyword>
<dbReference type="PROSITE" id="PS51682">
    <property type="entry name" value="SAM_OMT_I"/>
    <property type="match status" value="1"/>
</dbReference>
<dbReference type="AlphaFoldDB" id="A0A9P6YFL9"/>
<dbReference type="OrthoDB" id="10251242at2759"/>
<evidence type="ECO:0000313" key="6">
    <source>
        <dbReference type="Proteomes" id="UP000717996"/>
    </source>
</evidence>